<comment type="similarity">
    <text evidence="1 5">Belongs to the acetyltransferase family. RimI subfamily.</text>
</comment>
<evidence type="ECO:0000313" key="7">
    <source>
        <dbReference type="EMBL" id="NEU04718.1"/>
    </source>
</evidence>
<name>A0A6M0H3B1_9CLOT</name>
<dbReference type="GO" id="GO:0008999">
    <property type="term" value="F:protein-N-terminal-alanine acetyltransferase activity"/>
    <property type="evidence" value="ECO:0007669"/>
    <property type="project" value="UniProtKB-EC"/>
</dbReference>
<evidence type="ECO:0000256" key="1">
    <source>
        <dbReference type="ARBA" id="ARBA00005395"/>
    </source>
</evidence>
<dbReference type="Pfam" id="PF00583">
    <property type="entry name" value="Acetyltransf_1"/>
    <property type="match status" value="1"/>
</dbReference>
<dbReference type="InterPro" id="IPR000182">
    <property type="entry name" value="GNAT_dom"/>
</dbReference>
<dbReference type="NCBIfam" id="TIGR01575">
    <property type="entry name" value="rimI"/>
    <property type="match status" value="1"/>
</dbReference>
<dbReference type="EMBL" id="JAAGPU010000011">
    <property type="protein sequence ID" value="NEU04718.1"/>
    <property type="molecule type" value="Genomic_DNA"/>
</dbReference>
<gene>
    <name evidence="7" type="primary">rimI</name>
    <name evidence="7" type="ORF">G3M99_07535</name>
</gene>
<dbReference type="PANTHER" id="PTHR43420:SF44">
    <property type="entry name" value="ACETYLTRANSFERASE YPEA"/>
    <property type="match status" value="1"/>
</dbReference>
<comment type="catalytic activity">
    <reaction evidence="5">
        <text>N-terminal L-alanyl-[ribosomal protein bS18] + acetyl-CoA = N-terminal N(alpha)-acetyl-L-alanyl-[ribosomal protein bS18] + CoA + H(+)</text>
        <dbReference type="Rhea" id="RHEA:43756"/>
        <dbReference type="Rhea" id="RHEA-COMP:10676"/>
        <dbReference type="Rhea" id="RHEA-COMP:10677"/>
        <dbReference type="ChEBI" id="CHEBI:15378"/>
        <dbReference type="ChEBI" id="CHEBI:57287"/>
        <dbReference type="ChEBI" id="CHEBI:57288"/>
        <dbReference type="ChEBI" id="CHEBI:64718"/>
        <dbReference type="ChEBI" id="CHEBI:83683"/>
        <dbReference type="EC" id="2.3.1.266"/>
    </reaction>
</comment>
<dbReference type="GO" id="GO:0005737">
    <property type="term" value="C:cytoplasm"/>
    <property type="evidence" value="ECO:0007669"/>
    <property type="project" value="UniProtKB-SubCell"/>
</dbReference>
<comment type="subcellular location">
    <subcellularLocation>
        <location evidence="5">Cytoplasm</location>
    </subcellularLocation>
</comment>
<dbReference type="SUPFAM" id="SSF55729">
    <property type="entry name" value="Acyl-CoA N-acyltransferases (Nat)"/>
    <property type="match status" value="1"/>
</dbReference>
<dbReference type="GO" id="GO:0005840">
    <property type="term" value="C:ribosome"/>
    <property type="evidence" value="ECO:0007669"/>
    <property type="project" value="UniProtKB-KW"/>
</dbReference>
<dbReference type="EC" id="2.3.1.266" evidence="5"/>
<keyword evidence="4" id="KW-0012">Acyltransferase</keyword>
<keyword evidence="7" id="KW-0689">Ribosomal protein</keyword>
<reference evidence="7 8" key="1">
    <citation type="submission" date="2020-02" db="EMBL/GenBank/DDBJ databases">
        <title>Genome assembly of a novel Clostridium senegalense strain.</title>
        <authorList>
            <person name="Gupta T.B."/>
            <person name="Jauregui R."/>
            <person name="Maclean P."/>
            <person name="Nawarathana A."/>
            <person name="Brightwell G."/>
        </authorList>
    </citation>
    <scope>NUCLEOTIDE SEQUENCE [LARGE SCALE GENOMIC DNA]</scope>
    <source>
        <strain evidence="7 8">AGRFS4</strain>
    </source>
</reference>
<keyword evidence="7" id="KW-0687">Ribonucleoprotein</keyword>
<dbReference type="PROSITE" id="PS51186">
    <property type="entry name" value="GNAT"/>
    <property type="match status" value="1"/>
</dbReference>
<dbReference type="CDD" id="cd04301">
    <property type="entry name" value="NAT_SF"/>
    <property type="match status" value="1"/>
</dbReference>
<protein>
    <recommendedName>
        <fullName evidence="5">[Ribosomal protein bS18]-alanine N-acetyltransferase</fullName>
        <ecNumber evidence="5">2.3.1.266</ecNumber>
    </recommendedName>
</protein>
<sequence>MDNLSVENINENNIFGIEEISELSFHSPWSLESIKKELSNSYANYVVLKLQDKHIGFAGAWVIFDEAHITNIAIHPNYRGLGYSHIIMDALLEKCKNAGANSMTLEVRASNIAAQKLYEGYGFKVEGIRKNYYDNPKEDGYIMWKYDI</sequence>
<evidence type="ECO:0000256" key="4">
    <source>
        <dbReference type="ARBA" id="ARBA00023315"/>
    </source>
</evidence>
<dbReference type="PANTHER" id="PTHR43420">
    <property type="entry name" value="ACETYLTRANSFERASE"/>
    <property type="match status" value="1"/>
</dbReference>
<feature type="domain" description="N-acetyltransferase" evidence="6">
    <location>
        <begin position="4"/>
        <end position="148"/>
    </location>
</feature>
<accession>A0A6M0H3B1</accession>
<dbReference type="Gene3D" id="3.40.630.30">
    <property type="match status" value="1"/>
</dbReference>
<evidence type="ECO:0000256" key="2">
    <source>
        <dbReference type="ARBA" id="ARBA00022490"/>
    </source>
</evidence>
<dbReference type="RefSeq" id="WP_199869727.1">
    <property type="nucleotide sequence ID" value="NZ_JAAGPU010000011.1"/>
</dbReference>
<organism evidence="7 8">
    <name type="scientific">Clostridium senegalense</name>
    <dbReference type="NCBI Taxonomy" id="1465809"/>
    <lineage>
        <taxon>Bacteria</taxon>
        <taxon>Bacillati</taxon>
        <taxon>Bacillota</taxon>
        <taxon>Clostridia</taxon>
        <taxon>Eubacteriales</taxon>
        <taxon>Clostridiaceae</taxon>
        <taxon>Clostridium</taxon>
    </lineage>
</organism>
<comment type="caution">
    <text evidence="7">The sequence shown here is derived from an EMBL/GenBank/DDBJ whole genome shotgun (WGS) entry which is preliminary data.</text>
</comment>
<dbReference type="InterPro" id="IPR050680">
    <property type="entry name" value="YpeA/RimI_acetyltransf"/>
</dbReference>
<comment type="function">
    <text evidence="5">Acetylates the N-terminal alanine of ribosomal protein bS18.</text>
</comment>
<proteinExistence type="inferred from homology"/>
<dbReference type="InterPro" id="IPR006464">
    <property type="entry name" value="AcTrfase_RimI/Ard1"/>
</dbReference>
<evidence type="ECO:0000313" key="8">
    <source>
        <dbReference type="Proteomes" id="UP000481872"/>
    </source>
</evidence>
<evidence type="ECO:0000259" key="6">
    <source>
        <dbReference type="PROSITE" id="PS51186"/>
    </source>
</evidence>
<evidence type="ECO:0000256" key="5">
    <source>
        <dbReference type="RuleBase" id="RU363094"/>
    </source>
</evidence>
<dbReference type="InterPro" id="IPR016181">
    <property type="entry name" value="Acyl_CoA_acyltransferase"/>
</dbReference>
<keyword evidence="2 5" id="KW-0963">Cytoplasm</keyword>
<dbReference type="Proteomes" id="UP000481872">
    <property type="component" value="Unassembled WGS sequence"/>
</dbReference>
<evidence type="ECO:0000256" key="3">
    <source>
        <dbReference type="ARBA" id="ARBA00022679"/>
    </source>
</evidence>
<dbReference type="AlphaFoldDB" id="A0A6M0H3B1"/>
<keyword evidence="3 7" id="KW-0808">Transferase</keyword>
<keyword evidence="8" id="KW-1185">Reference proteome</keyword>